<feature type="compositionally biased region" description="Basic and acidic residues" evidence="9">
    <location>
        <begin position="414"/>
        <end position="423"/>
    </location>
</feature>
<evidence type="ECO:0000313" key="11">
    <source>
        <dbReference type="EMBL" id="EWM24105.1"/>
    </source>
</evidence>
<evidence type="ECO:0000256" key="6">
    <source>
        <dbReference type="ARBA" id="ARBA00022840"/>
    </source>
</evidence>
<dbReference type="EC" id="2.7.11.1" evidence="1"/>
<organism evidence="11 12">
    <name type="scientific">Nannochloropsis gaditana</name>
    <dbReference type="NCBI Taxonomy" id="72520"/>
    <lineage>
        <taxon>Eukaryota</taxon>
        <taxon>Sar</taxon>
        <taxon>Stramenopiles</taxon>
        <taxon>Ochrophyta</taxon>
        <taxon>Eustigmatophyceae</taxon>
        <taxon>Eustigmatales</taxon>
        <taxon>Monodopsidaceae</taxon>
        <taxon>Nannochloropsis</taxon>
    </lineage>
</organism>
<evidence type="ECO:0000256" key="8">
    <source>
        <dbReference type="ARBA" id="ARBA00048679"/>
    </source>
</evidence>
<accession>W7TAQ0</accession>
<gene>
    <name evidence="11" type="ORF">Naga_100286g1</name>
</gene>
<sequence>MPAVKEDYDVLEVIGQGSFGKVCRVRRVEDGKVLVWKEINYAHMRPLEKQRIADEVNILKDLRNPFIVRFYDHVIERASKKCYIIMEHCPGGDLRRLIKTCRREGRWIDEGFIWRVLAQLIVALKDCHRRARPILHRDIKPANVLLDQDRNIKLADFGLAKELDNERAFAATNVGTPYYMSPELVNHQSYDDGADLWSVGCLLYEAAALRPPFDASSHASLAHKINAGKISRIPDRYSDELQQVIRAMLHKNPAKRPQLETLEKAVPSLAPHLRESRALLLEYELQARYHARMKQVRAREEEVKQRETSLRCREDALERRQRRLIERERQLQRSLQTHASPSPSIPTSRPPSDSTLLLASVSASVQAREKMRRPGLLTEEEEEEEEEEEKEEDEENLSLGSQASALCDAATAAHRNEDAHTTLEEEGSEDEDEDEDEDEEGLVYRHQTASLSTRRQDSPLGPPLPLPLALVPHPVDPRQRPGNQTFPFLLLRLLLTTLSLPRQQHPAATAERDGEEGGVDAGAVPCPRPLPP</sequence>
<name>W7TAQ0_9STRA</name>
<evidence type="ECO:0000256" key="5">
    <source>
        <dbReference type="ARBA" id="ARBA00022777"/>
    </source>
</evidence>
<feature type="non-terminal residue" evidence="11">
    <location>
        <position position="532"/>
    </location>
</feature>
<keyword evidence="12" id="KW-1185">Reference proteome</keyword>
<dbReference type="EMBL" id="AZIL01001363">
    <property type="protein sequence ID" value="EWM24105.1"/>
    <property type="molecule type" value="Genomic_DNA"/>
</dbReference>
<dbReference type="Gene3D" id="3.30.200.20">
    <property type="entry name" value="Phosphorylase Kinase, domain 1"/>
    <property type="match status" value="1"/>
</dbReference>
<dbReference type="GO" id="GO:0005524">
    <property type="term" value="F:ATP binding"/>
    <property type="evidence" value="ECO:0007669"/>
    <property type="project" value="UniProtKB-KW"/>
</dbReference>
<dbReference type="PANTHER" id="PTHR44899">
    <property type="entry name" value="CAMK FAMILY PROTEIN KINASE"/>
    <property type="match status" value="1"/>
</dbReference>
<dbReference type="InterPro" id="IPR000719">
    <property type="entry name" value="Prot_kinase_dom"/>
</dbReference>
<comment type="caution">
    <text evidence="11">The sequence shown here is derived from an EMBL/GenBank/DDBJ whole genome shotgun (WGS) entry which is preliminary data.</text>
</comment>
<comment type="catalytic activity">
    <reaction evidence="7">
        <text>L-threonyl-[protein] + ATP = O-phospho-L-threonyl-[protein] + ADP + H(+)</text>
        <dbReference type="Rhea" id="RHEA:46608"/>
        <dbReference type="Rhea" id="RHEA-COMP:11060"/>
        <dbReference type="Rhea" id="RHEA-COMP:11605"/>
        <dbReference type="ChEBI" id="CHEBI:15378"/>
        <dbReference type="ChEBI" id="CHEBI:30013"/>
        <dbReference type="ChEBI" id="CHEBI:30616"/>
        <dbReference type="ChEBI" id="CHEBI:61977"/>
        <dbReference type="ChEBI" id="CHEBI:456216"/>
        <dbReference type="EC" id="2.7.11.1"/>
    </reaction>
</comment>
<dbReference type="PANTHER" id="PTHR44899:SF10">
    <property type="entry name" value="NIMA-RELATED KINASE 2"/>
    <property type="match status" value="1"/>
</dbReference>
<dbReference type="OrthoDB" id="248923at2759"/>
<dbReference type="Proteomes" id="UP000019335">
    <property type="component" value="Chromosome 14"/>
</dbReference>
<evidence type="ECO:0000256" key="1">
    <source>
        <dbReference type="ARBA" id="ARBA00012513"/>
    </source>
</evidence>
<dbReference type="PROSITE" id="PS50011">
    <property type="entry name" value="PROTEIN_KINASE_DOM"/>
    <property type="match status" value="1"/>
</dbReference>
<keyword evidence="6" id="KW-0067">ATP-binding</keyword>
<dbReference type="SUPFAM" id="SSF56112">
    <property type="entry name" value="Protein kinase-like (PK-like)"/>
    <property type="match status" value="1"/>
</dbReference>
<dbReference type="AlphaFoldDB" id="W7TAQ0"/>
<feature type="compositionally biased region" description="Acidic residues" evidence="9">
    <location>
        <begin position="424"/>
        <end position="441"/>
    </location>
</feature>
<feature type="region of interest" description="Disordered" evidence="9">
    <location>
        <begin position="503"/>
        <end position="532"/>
    </location>
</feature>
<dbReference type="InterPro" id="IPR051131">
    <property type="entry name" value="NEK_Ser/Thr_kinase_NIMA"/>
</dbReference>
<keyword evidence="2" id="KW-0723">Serine/threonine-protein kinase</keyword>
<dbReference type="PROSITE" id="PS00108">
    <property type="entry name" value="PROTEIN_KINASE_ST"/>
    <property type="match status" value="1"/>
</dbReference>
<evidence type="ECO:0000313" key="12">
    <source>
        <dbReference type="Proteomes" id="UP000019335"/>
    </source>
</evidence>
<dbReference type="InterPro" id="IPR008271">
    <property type="entry name" value="Ser/Thr_kinase_AS"/>
</dbReference>
<dbReference type="SMART" id="SM00220">
    <property type="entry name" value="S_TKc"/>
    <property type="match status" value="1"/>
</dbReference>
<evidence type="ECO:0000256" key="9">
    <source>
        <dbReference type="SAM" id="MobiDB-lite"/>
    </source>
</evidence>
<feature type="compositionally biased region" description="Acidic residues" evidence="9">
    <location>
        <begin position="378"/>
        <end position="396"/>
    </location>
</feature>
<evidence type="ECO:0000256" key="4">
    <source>
        <dbReference type="ARBA" id="ARBA00022741"/>
    </source>
</evidence>
<dbReference type="Pfam" id="PF00069">
    <property type="entry name" value="Pkinase"/>
    <property type="match status" value="1"/>
</dbReference>
<reference evidence="11 12" key="1">
    <citation type="journal article" date="2014" name="Mol. Plant">
        <title>Chromosome Scale Genome Assembly and Transcriptome Profiling of Nannochloropsis gaditana in Nitrogen Depletion.</title>
        <authorList>
            <person name="Corteggiani Carpinelli E."/>
            <person name="Telatin A."/>
            <person name="Vitulo N."/>
            <person name="Forcato C."/>
            <person name="D'Angelo M."/>
            <person name="Schiavon R."/>
            <person name="Vezzi A."/>
            <person name="Giacometti G.M."/>
            <person name="Morosinotto T."/>
            <person name="Valle G."/>
        </authorList>
    </citation>
    <scope>NUCLEOTIDE SEQUENCE [LARGE SCALE GENOMIC DNA]</scope>
    <source>
        <strain evidence="11 12">B-31</strain>
    </source>
</reference>
<feature type="domain" description="Protein kinase" evidence="10">
    <location>
        <begin position="8"/>
        <end position="269"/>
    </location>
</feature>
<proteinExistence type="predicted"/>
<evidence type="ECO:0000256" key="7">
    <source>
        <dbReference type="ARBA" id="ARBA00047899"/>
    </source>
</evidence>
<keyword evidence="3" id="KW-0808">Transferase</keyword>
<dbReference type="InterPro" id="IPR011009">
    <property type="entry name" value="Kinase-like_dom_sf"/>
</dbReference>
<comment type="catalytic activity">
    <reaction evidence="8">
        <text>L-seryl-[protein] + ATP = O-phospho-L-seryl-[protein] + ADP + H(+)</text>
        <dbReference type="Rhea" id="RHEA:17989"/>
        <dbReference type="Rhea" id="RHEA-COMP:9863"/>
        <dbReference type="Rhea" id="RHEA-COMP:11604"/>
        <dbReference type="ChEBI" id="CHEBI:15378"/>
        <dbReference type="ChEBI" id="CHEBI:29999"/>
        <dbReference type="ChEBI" id="CHEBI:30616"/>
        <dbReference type="ChEBI" id="CHEBI:83421"/>
        <dbReference type="ChEBI" id="CHEBI:456216"/>
        <dbReference type="EC" id="2.7.11.1"/>
    </reaction>
</comment>
<feature type="compositionally biased region" description="Low complexity" evidence="9">
    <location>
        <begin position="340"/>
        <end position="365"/>
    </location>
</feature>
<dbReference type="FunFam" id="1.10.510.10:FF:000571">
    <property type="entry name" value="Maternal embryonic leucine zipper kinase"/>
    <property type="match status" value="1"/>
</dbReference>
<keyword evidence="5 11" id="KW-0418">Kinase</keyword>
<dbReference type="GO" id="GO:0004674">
    <property type="term" value="F:protein serine/threonine kinase activity"/>
    <property type="evidence" value="ECO:0007669"/>
    <property type="project" value="UniProtKB-KW"/>
</dbReference>
<evidence type="ECO:0000256" key="2">
    <source>
        <dbReference type="ARBA" id="ARBA00022527"/>
    </source>
</evidence>
<evidence type="ECO:0000259" key="10">
    <source>
        <dbReference type="PROSITE" id="PS50011"/>
    </source>
</evidence>
<dbReference type="CDD" id="cd08217">
    <property type="entry name" value="STKc_Nek2"/>
    <property type="match status" value="1"/>
</dbReference>
<evidence type="ECO:0000256" key="3">
    <source>
        <dbReference type="ARBA" id="ARBA00022679"/>
    </source>
</evidence>
<keyword evidence="4" id="KW-0547">Nucleotide-binding</keyword>
<dbReference type="Gene3D" id="1.10.510.10">
    <property type="entry name" value="Transferase(Phosphotransferase) domain 1"/>
    <property type="match status" value="1"/>
</dbReference>
<protein>
    <recommendedName>
        <fullName evidence="1">non-specific serine/threonine protein kinase</fullName>
        <ecNumber evidence="1">2.7.11.1</ecNumber>
    </recommendedName>
</protein>
<feature type="region of interest" description="Disordered" evidence="9">
    <location>
        <begin position="330"/>
        <end position="483"/>
    </location>
</feature>